<proteinExistence type="predicted"/>
<protein>
    <submittedName>
        <fullName evidence="2">Uncharacterized protein</fullName>
    </submittedName>
</protein>
<comment type="caution">
    <text evidence="2">The sequence shown here is derived from an EMBL/GenBank/DDBJ whole genome shotgun (WGS) entry which is preliminary data.</text>
</comment>
<reference evidence="2" key="1">
    <citation type="submission" date="2021-03" db="EMBL/GenBank/DDBJ databases">
        <title>Draft genome sequence of rust myrtle Austropuccinia psidii MF-1, a brazilian biotype.</title>
        <authorList>
            <person name="Quecine M.C."/>
            <person name="Pachon D.M.R."/>
            <person name="Bonatelli M.L."/>
            <person name="Correr F.H."/>
            <person name="Franceschini L.M."/>
            <person name="Leite T.F."/>
            <person name="Margarido G.R.A."/>
            <person name="Almeida C.A."/>
            <person name="Ferrarezi J.A."/>
            <person name="Labate C.A."/>
        </authorList>
    </citation>
    <scope>NUCLEOTIDE SEQUENCE</scope>
    <source>
        <strain evidence="2">MF-1</strain>
    </source>
</reference>
<feature type="compositionally biased region" description="Basic residues" evidence="1">
    <location>
        <begin position="220"/>
        <end position="232"/>
    </location>
</feature>
<name>A0A9Q3GE36_9BASI</name>
<evidence type="ECO:0000313" key="2">
    <source>
        <dbReference type="EMBL" id="MBW0464288.1"/>
    </source>
</evidence>
<feature type="region of interest" description="Disordered" evidence="1">
    <location>
        <begin position="215"/>
        <end position="237"/>
    </location>
</feature>
<dbReference type="EMBL" id="AVOT02000744">
    <property type="protein sequence ID" value="MBW0464288.1"/>
    <property type="molecule type" value="Genomic_DNA"/>
</dbReference>
<organism evidence="2 3">
    <name type="scientific">Austropuccinia psidii MF-1</name>
    <dbReference type="NCBI Taxonomy" id="1389203"/>
    <lineage>
        <taxon>Eukaryota</taxon>
        <taxon>Fungi</taxon>
        <taxon>Dikarya</taxon>
        <taxon>Basidiomycota</taxon>
        <taxon>Pucciniomycotina</taxon>
        <taxon>Pucciniomycetes</taxon>
        <taxon>Pucciniales</taxon>
        <taxon>Sphaerophragmiaceae</taxon>
        <taxon>Austropuccinia</taxon>
    </lineage>
</organism>
<evidence type="ECO:0000256" key="1">
    <source>
        <dbReference type="SAM" id="MobiDB-lite"/>
    </source>
</evidence>
<feature type="compositionally biased region" description="Polar residues" evidence="1">
    <location>
        <begin position="145"/>
        <end position="155"/>
    </location>
</feature>
<feature type="region of interest" description="Disordered" evidence="1">
    <location>
        <begin position="145"/>
        <end position="196"/>
    </location>
</feature>
<evidence type="ECO:0000313" key="3">
    <source>
        <dbReference type="Proteomes" id="UP000765509"/>
    </source>
</evidence>
<keyword evidence="3" id="KW-1185">Reference proteome</keyword>
<accession>A0A9Q3GE36</accession>
<gene>
    <name evidence="2" type="ORF">O181_004003</name>
</gene>
<sequence>MQRTRKPLSSASIQAKPTFMTCTGKIPIIKPFITSKVKFSKAVDKEFVQGIVKDKYPKKMKFLNSSNTNISLYISGMFEYRGTSQKIDKHCSEPKDQGLEAIVDGRTMRMDNKRFNLASHWEDVGDRLPQDISQRDLLQRSYGNHQTMESQQAVQTPGGKGSQDKGEASHYPSHRRTTKPDRAYSDSFRLTRSKPARLTRRSVRKIHYFLQSQVLSGRRQGSKGKNKTSFKQRQKESDPMIQKLLDLVREVKKSQKYLLILLIESEALQ</sequence>
<dbReference type="Proteomes" id="UP000765509">
    <property type="component" value="Unassembled WGS sequence"/>
</dbReference>
<dbReference type="AlphaFoldDB" id="A0A9Q3GE36"/>